<protein>
    <submittedName>
        <fullName evidence="4">Pentapeptide repeat-containing protein</fullName>
    </submittedName>
</protein>
<feature type="signal peptide" evidence="3">
    <location>
        <begin position="1"/>
        <end position="32"/>
    </location>
</feature>
<keyword evidence="3" id="KW-0732">Signal</keyword>
<dbReference type="EMBL" id="CP122537">
    <property type="protein sequence ID" value="WGH78580.1"/>
    <property type="molecule type" value="Genomic_DNA"/>
</dbReference>
<feature type="chain" id="PRO_5045111883" evidence="3">
    <location>
        <begin position="33"/>
        <end position="174"/>
    </location>
</feature>
<dbReference type="PANTHER" id="PTHR47485">
    <property type="entry name" value="THYLAKOID LUMENAL 17.4 KDA PROTEIN, CHLOROPLASTIC"/>
    <property type="match status" value="1"/>
</dbReference>
<reference evidence="4 5" key="1">
    <citation type="submission" date="2023-04" db="EMBL/GenBank/DDBJ databases">
        <title>Jannaschia ovalis sp. nov., a marine bacterium isolated from sea tidal flat.</title>
        <authorList>
            <person name="Kwon D.Y."/>
            <person name="Kim J.-J."/>
        </authorList>
    </citation>
    <scope>NUCLEOTIDE SEQUENCE [LARGE SCALE GENOMIC DNA]</scope>
    <source>
        <strain evidence="4 5">GRR-S6-38</strain>
    </source>
</reference>
<keyword evidence="1" id="KW-0677">Repeat</keyword>
<evidence type="ECO:0000313" key="4">
    <source>
        <dbReference type="EMBL" id="WGH78580.1"/>
    </source>
</evidence>
<dbReference type="Pfam" id="PF13599">
    <property type="entry name" value="Pentapeptide_4"/>
    <property type="match status" value="1"/>
</dbReference>
<sequence length="174" mass="17824">MTFHLLGIPMPNPTLTAIILGLALPVASPAVAQPVAPDGDMRALGHCEACQIANKDYTDDRLTGIDLGAARIESVTFDGAGLGIAVFEGAVLRDVSFAGADLRGASFVDAQLTDVDFAGADLRGAVFEGAVLTRTDLQEGLLCNTQMPRDELDNSDCAGSAAPALPGQSPDAGN</sequence>
<accession>A0ABY8LB66</accession>
<dbReference type="RefSeq" id="WP_279965331.1">
    <property type="nucleotide sequence ID" value="NZ_CP122537.1"/>
</dbReference>
<feature type="region of interest" description="Disordered" evidence="2">
    <location>
        <begin position="152"/>
        <end position="174"/>
    </location>
</feature>
<name>A0ABY8LB66_9RHOB</name>
<proteinExistence type="predicted"/>
<dbReference type="Gene3D" id="2.160.20.80">
    <property type="entry name" value="E3 ubiquitin-protein ligase SopA"/>
    <property type="match status" value="1"/>
</dbReference>
<organism evidence="4 5">
    <name type="scientific">Jannaschia ovalis</name>
    <dbReference type="NCBI Taxonomy" id="3038773"/>
    <lineage>
        <taxon>Bacteria</taxon>
        <taxon>Pseudomonadati</taxon>
        <taxon>Pseudomonadota</taxon>
        <taxon>Alphaproteobacteria</taxon>
        <taxon>Rhodobacterales</taxon>
        <taxon>Roseobacteraceae</taxon>
        <taxon>Jannaschia</taxon>
    </lineage>
</organism>
<dbReference type="PANTHER" id="PTHR47485:SF1">
    <property type="entry name" value="THYLAKOID LUMENAL 17.4 KDA PROTEIN, CHLOROPLASTIC"/>
    <property type="match status" value="1"/>
</dbReference>
<evidence type="ECO:0000256" key="3">
    <source>
        <dbReference type="SAM" id="SignalP"/>
    </source>
</evidence>
<gene>
    <name evidence="4" type="ORF">P8627_16430</name>
</gene>
<dbReference type="SUPFAM" id="SSF141571">
    <property type="entry name" value="Pentapeptide repeat-like"/>
    <property type="match status" value="1"/>
</dbReference>
<evidence type="ECO:0000313" key="5">
    <source>
        <dbReference type="Proteomes" id="UP001243420"/>
    </source>
</evidence>
<dbReference type="InterPro" id="IPR001646">
    <property type="entry name" value="5peptide_repeat"/>
</dbReference>
<evidence type="ECO:0000256" key="1">
    <source>
        <dbReference type="ARBA" id="ARBA00022737"/>
    </source>
</evidence>
<keyword evidence="5" id="KW-1185">Reference proteome</keyword>
<evidence type="ECO:0000256" key="2">
    <source>
        <dbReference type="SAM" id="MobiDB-lite"/>
    </source>
</evidence>
<dbReference type="Proteomes" id="UP001243420">
    <property type="component" value="Chromosome"/>
</dbReference>